<gene>
    <name evidence="2" type="primary">ORF1652</name>
</gene>
<feature type="non-terminal residue" evidence="2">
    <location>
        <position position="1"/>
    </location>
</feature>
<name>A0A0B6XVL6_9EUPU</name>
<evidence type="ECO:0000313" key="2">
    <source>
        <dbReference type="EMBL" id="CEK47571.1"/>
    </source>
</evidence>
<dbReference type="EMBL" id="HACG01000706">
    <property type="protein sequence ID" value="CEK47571.1"/>
    <property type="molecule type" value="Transcribed_RNA"/>
</dbReference>
<evidence type="ECO:0000256" key="1">
    <source>
        <dbReference type="SAM" id="MobiDB-lite"/>
    </source>
</evidence>
<organism evidence="2">
    <name type="scientific">Arion vulgaris</name>
    <dbReference type="NCBI Taxonomy" id="1028688"/>
    <lineage>
        <taxon>Eukaryota</taxon>
        <taxon>Metazoa</taxon>
        <taxon>Spiralia</taxon>
        <taxon>Lophotrochozoa</taxon>
        <taxon>Mollusca</taxon>
        <taxon>Gastropoda</taxon>
        <taxon>Heterobranchia</taxon>
        <taxon>Euthyneura</taxon>
        <taxon>Panpulmonata</taxon>
        <taxon>Eupulmonata</taxon>
        <taxon>Stylommatophora</taxon>
        <taxon>Helicina</taxon>
        <taxon>Arionoidea</taxon>
        <taxon>Arionidae</taxon>
        <taxon>Arion</taxon>
    </lineage>
</organism>
<accession>A0A0B6XVL6</accession>
<proteinExistence type="predicted"/>
<protein>
    <submittedName>
        <fullName evidence="2">Uncharacterized protein</fullName>
    </submittedName>
</protein>
<feature type="non-terminal residue" evidence="2">
    <location>
        <position position="68"/>
    </location>
</feature>
<dbReference type="AlphaFoldDB" id="A0A0B6XVL6"/>
<reference evidence="2" key="1">
    <citation type="submission" date="2014-12" db="EMBL/GenBank/DDBJ databases">
        <title>Insight into the proteome of Arion vulgaris.</title>
        <authorList>
            <person name="Aradska J."/>
            <person name="Bulat T."/>
            <person name="Smidak R."/>
            <person name="Sarate P."/>
            <person name="Gangsoo J."/>
            <person name="Sialana F."/>
            <person name="Bilban M."/>
            <person name="Lubec G."/>
        </authorList>
    </citation>
    <scope>NUCLEOTIDE SEQUENCE</scope>
    <source>
        <tissue evidence="2">Skin</tissue>
    </source>
</reference>
<sequence length="68" mass="7358">TNGGQKIAGSLTIRNRKDSESIDSDEPASKRRCLKLPSSDTSIKSKPKTRHTPSSLRSDKVGAPPDRP</sequence>
<feature type="region of interest" description="Disordered" evidence="1">
    <location>
        <begin position="1"/>
        <end position="68"/>
    </location>
</feature>